<name>A0A8J8P955_HALGN</name>
<keyword evidence="1" id="KW-0812">Transmembrane</keyword>
<proteinExistence type="predicted"/>
<comment type="caution">
    <text evidence="2">The sequence shown here is derived from an EMBL/GenBank/DDBJ whole genome shotgun (WGS) entry which is preliminary data.</text>
</comment>
<dbReference type="Proteomes" id="UP000785679">
    <property type="component" value="Unassembled WGS sequence"/>
</dbReference>
<evidence type="ECO:0000313" key="3">
    <source>
        <dbReference type="Proteomes" id="UP000785679"/>
    </source>
</evidence>
<reference evidence="2" key="1">
    <citation type="submission" date="2019-06" db="EMBL/GenBank/DDBJ databases">
        <authorList>
            <person name="Zheng W."/>
        </authorList>
    </citation>
    <scope>NUCLEOTIDE SEQUENCE</scope>
    <source>
        <strain evidence="2">QDHG01</strain>
    </source>
</reference>
<evidence type="ECO:0000313" key="2">
    <source>
        <dbReference type="EMBL" id="TNV88214.1"/>
    </source>
</evidence>
<protein>
    <submittedName>
        <fullName evidence="2">Uncharacterized protein</fullName>
    </submittedName>
</protein>
<dbReference type="EMBL" id="RRYP01000026">
    <property type="protein sequence ID" value="TNV88214.1"/>
    <property type="molecule type" value="Genomic_DNA"/>
</dbReference>
<feature type="transmembrane region" description="Helical" evidence="1">
    <location>
        <begin position="15"/>
        <end position="36"/>
    </location>
</feature>
<sequence length="106" mass="12394">MNSYFFVGIFKTERVFSWHIRAIIGLYIHGYTLLIIRNIQRQIRIPSASEKIVFSFCQINIHGTGFKFSANFIGFCDCIIQVIEWMLYCAISIRIHGIVRPDIQFS</sequence>
<keyword evidence="1" id="KW-0472">Membrane</keyword>
<keyword evidence="3" id="KW-1185">Reference proteome</keyword>
<organism evidence="2 3">
    <name type="scientific">Halteria grandinella</name>
    <dbReference type="NCBI Taxonomy" id="5974"/>
    <lineage>
        <taxon>Eukaryota</taxon>
        <taxon>Sar</taxon>
        <taxon>Alveolata</taxon>
        <taxon>Ciliophora</taxon>
        <taxon>Intramacronucleata</taxon>
        <taxon>Spirotrichea</taxon>
        <taxon>Stichotrichia</taxon>
        <taxon>Sporadotrichida</taxon>
        <taxon>Halteriidae</taxon>
        <taxon>Halteria</taxon>
    </lineage>
</organism>
<dbReference type="AlphaFoldDB" id="A0A8J8P955"/>
<keyword evidence="1" id="KW-1133">Transmembrane helix</keyword>
<evidence type="ECO:0000256" key="1">
    <source>
        <dbReference type="SAM" id="Phobius"/>
    </source>
</evidence>
<accession>A0A8J8P955</accession>
<gene>
    <name evidence="2" type="ORF">FGO68_gene588</name>
</gene>